<dbReference type="PROSITE" id="PS51707">
    <property type="entry name" value="CYTH"/>
    <property type="match status" value="1"/>
</dbReference>
<protein>
    <submittedName>
        <fullName evidence="2">Adenylyl cyclase CyaB, putative</fullName>
    </submittedName>
</protein>
<dbReference type="Gene3D" id="2.40.320.10">
    <property type="entry name" value="Hypothetical Protein Pfu-838710-001"/>
    <property type="match status" value="1"/>
</dbReference>
<dbReference type="SUPFAM" id="SSF55154">
    <property type="entry name" value="CYTH-like phosphatases"/>
    <property type="match status" value="1"/>
</dbReference>
<reference evidence="2 3" key="1">
    <citation type="submission" date="2016-11" db="EMBL/GenBank/DDBJ databases">
        <authorList>
            <person name="Jaros S."/>
            <person name="Januszkiewicz K."/>
            <person name="Wedrychowicz H."/>
        </authorList>
    </citation>
    <scope>NUCLEOTIDE SEQUENCE [LARGE SCALE GENOMIC DNA]</scope>
    <source>
        <strain evidence="2 3">DSM 18119</strain>
    </source>
</reference>
<dbReference type="CDD" id="cd07890">
    <property type="entry name" value="CYTH-like_AC_IV-like"/>
    <property type="match status" value="1"/>
</dbReference>
<dbReference type="OrthoDB" id="271656at2"/>
<dbReference type="PANTHER" id="PTHR21028:SF2">
    <property type="entry name" value="CYTH DOMAIN-CONTAINING PROTEIN"/>
    <property type="match status" value="1"/>
</dbReference>
<evidence type="ECO:0000313" key="2">
    <source>
        <dbReference type="EMBL" id="SHF52210.1"/>
    </source>
</evidence>
<name>A0A1M5CBY8_9BACT</name>
<dbReference type="Proteomes" id="UP000184048">
    <property type="component" value="Unassembled WGS sequence"/>
</dbReference>
<dbReference type="InterPro" id="IPR008173">
    <property type="entry name" value="Adenylyl_cyclase_CyaB"/>
</dbReference>
<dbReference type="InterPro" id="IPR023577">
    <property type="entry name" value="CYTH_domain"/>
</dbReference>
<gene>
    <name evidence="2" type="ORF">SAMN02745131_02863</name>
</gene>
<keyword evidence="3" id="KW-1185">Reference proteome</keyword>
<dbReference type="PANTHER" id="PTHR21028">
    <property type="entry name" value="SI:CH211-156B7.4"/>
    <property type="match status" value="1"/>
</dbReference>
<dbReference type="AlphaFoldDB" id="A0A1M5CBY8"/>
<dbReference type="Pfam" id="PF01928">
    <property type="entry name" value="CYTH"/>
    <property type="match status" value="1"/>
</dbReference>
<evidence type="ECO:0000313" key="3">
    <source>
        <dbReference type="Proteomes" id="UP000184048"/>
    </source>
</evidence>
<dbReference type="InterPro" id="IPR033469">
    <property type="entry name" value="CYTH-like_dom_sf"/>
</dbReference>
<organism evidence="2 3">
    <name type="scientific">Flavisolibacter ginsengisoli DSM 18119</name>
    <dbReference type="NCBI Taxonomy" id="1121884"/>
    <lineage>
        <taxon>Bacteria</taxon>
        <taxon>Pseudomonadati</taxon>
        <taxon>Bacteroidota</taxon>
        <taxon>Chitinophagia</taxon>
        <taxon>Chitinophagales</taxon>
        <taxon>Chitinophagaceae</taxon>
        <taxon>Flavisolibacter</taxon>
    </lineage>
</organism>
<dbReference type="RefSeq" id="WP_072836017.1">
    <property type="nucleotide sequence ID" value="NZ_FQUU01000012.1"/>
</dbReference>
<dbReference type="EMBL" id="FQUU01000012">
    <property type="protein sequence ID" value="SHF52210.1"/>
    <property type="molecule type" value="Genomic_DNA"/>
</dbReference>
<evidence type="ECO:0000259" key="1">
    <source>
        <dbReference type="PROSITE" id="PS51707"/>
    </source>
</evidence>
<accession>A0A1M5CBY8</accession>
<sequence length="175" mass="19606">MHINYEFKARVDNSAQLEAVLSSLSPVFAGEDRQVDTYFNVPNGRLKLREGNIENALIHYERINTAGAKQSNVLLYQHQPGSTLKKLLAASLGVKTIVDKKRKIYFIENVKFHFDTVESLGTFVEVEAIDNDGTIGLEKLKLQCDQYIALFGLQASQFMAESYSDLLLAKKSSTT</sequence>
<dbReference type="SMART" id="SM01118">
    <property type="entry name" value="CYTH"/>
    <property type="match status" value="1"/>
</dbReference>
<dbReference type="STRING" id="1121884.SAMN02745131_02863"/>
<feature type="domain" description="CYTH" evidence="1">
    <location>
        <begin position="2"/>
        <end position="169"/>
    </location>
</feature>
<proteinExistence type="predicted"/>